<keyword evidence="12" id="KW-0282">Flagellum</keyword>
<evidence type="ECO:0000256" key="2">
    <source>
        <dbReference type="ARBA" id="ARBA00004496"/>
    </source>
</evidence>
<dbReference type="Pfam" id="PF02108">
    <property type="entry name" value="FliH"/>
    <property type="match status" value="1"/>
</dbReference>
<dbReference type="Proteomes" id="UP000252558">
    <property type="component" value="Unassembled WGS sequence"/>
</dbReference>
<evidence type="ECO:0000256" key="4">
    <source>
        <dbReference type="ARBA" id="ARBA00016507"/>
    </source>
</evidence>
<feature type="region of interest" description="Disordered" evidence="10">
    <location>
        <begin position="274"/>
        <end position="343"/>
    </location>
</feature>
<evidence type="ECO:0000256" key="3">
    <source>
        <dbReference type="ARBA" id="ARBA00006602"/>
    </source>
</evidence>
<dbReference type="PANTHER" id="PTHR34982">
    <property type="entry name" value="YOP PROTEINS TRANSLOCATION PROTEIN L"/>
    <property type="match status" value="1"/>
</dbReference>
<evidence type="ECO:0000256" key="5">
    <source>
        <dbReference type="ARBA" id="ARBA00022448"/>
    </source>
</evidence>
<keyword evidence="9" id="KW-1006">Bacterial flagellum protein export</keyword>
<keyword evidence="12" id="KW-0966">Cell projection</keyword>
<feature type="compositionally biased region" description="Basic and acidic residues" evidence="10">
    <location>
        <begin position="278"/>
        <end position="294"/>
    </location>
</feature>
<gene>
    <name evidence="12" type="ORF">DU002_17570</name>
</gene>
<comment type="similarity">
    <text evidence="3">Belongs to the FliH family.</text>
</comment>
<evidence type="ECO:0000256" key="6">
    <source>
        <dbReference type="ARBA" id="ARBA00022490"/>
    </source>
</evidence>
<evidence type="ECO:0000259" key="11">
    <source>
        <dbReference type="Pfam" id="PF02108"/>
    </source>
</evidence>
<keyword evidence="7" id="KW-1005">Bacterial flagellum biogenesis</keyword>
<accession>A0A368N5N4</accession>
<dbReference type="PRINTS" id="PR01003">
    <property type="entry name" value="FLGFLIH"/>
</dbReference>
<dbReference type="InterPro" id="IPR018035">
    <property type="entry name" value="Flagellar_FliH/T3SS_HrpE"/>
</dbReference>
<dbReference type="EMBL" id="QPID01000013">
    <property type="protein sequence ID" value="RCU44569.1"/>
    <property type="molecule type" value="Genomic_DNA"/>
</dbReference>
<protein>
    <recommendedName>
        <fullName evidence="4">Flagellar assembly protein FliH</fullName>
    </recommendedName>
</protein>
<evidence type="ECO:0000256" key="1">
    <source>
        <dbReference type="ARBA" id="ARBA00003041"/>
    </source>
</evidence>
<keyword evidence="8" id="KW-0653">Protein transport</keyword>
<dbReference type="PANTHER" id="PTHR34982:SF1">
    <property type="entry name" value="FLAGELLAR ASSEMBLY PROTEIN FLIH"/>
    <property type="match status" value="1"/>
</dbReference>
<name>A0A368N5N4_9GAMM</name>
<proteinExistence type="inferred from homology"/>
<keyword evidence="6" id="KW-0963">Cytoplasm</keyword>
<reference evidence="12 13" key="1">
    <citation type="submission" date="2018-07" db="EMBL/GenBank/DDBJ databases">
        <title>Corallincola holothuriorum sp. nov., a new facultative anaerobe isolated from sea cucumber Apostichopus japonicus.</title>
        <authorList>
            <person name="Xia H."/>
        </authorList>
    </citation>
    <scope>NUCLEOTIDE SEQUENCE [LARGE SCALE GENOMIC DNA]</scope>
    <source>
        <strain evidence="12 13">C4</strain>
    </source>
</reference>
<dbReference type="RefSeq" id="WP_114339759.1">
    <property type="nucleotide sequence ID" value="NZ_QPID01000013.1"/>
</dbReference>
<dbReference type="GO" id="GO:0071973">
    <property type="term" value="P:bacterial-type flagellum-dependent cell motility"/>
    <property type="evidence" value="ECO:0007669"/>
    <property type="project" value="InterPro"/>
</dbReference>
<feature type="region of interest" description="Disordered" evidence="10">
    <location>
        <begin position="1"/>
        <end position="20"/>
    </location>
</feature>
<feature type="domain" description="Flagellar assembly protein FliH/Type III secretion system HrpE" evidence="11">
    <location>
        <begin position="126"/>
        <end position="247"/>
    </location>
</feature>
<comment type="subcellular location">
    <subcellularLocation>
        <location evidence="2">Cytoplasm</location>
    </subcellularLocation>
</comment>
<sequence length="343" mass="37592">MSQRYIKPPREGDDTVDPWAMPDVTEEVDYEALPTNALGLKPGENHEVIVEEEEEIPVLTAEELELIRKAAYEEGMLQGHEEGHAKGYEAGHKEGLEKGHSEGLVNGQREGEAAGAAIIEERAQVWSALARQLEKPLMHVDSEVEQSLVGLVVELAEEVIRCEIDTNPEVILKVLREATHALPLSARKLSISLNPDDVALVEQSFTEEMLSERGWLVSPDPTLNRGDCQITSEQSYVSVSLKQRVKELMERFLHQSVPAVTLDDAKVLAPESVGMADSPREQSEAEIEQSHDDSLADTPAMPESIEPSTDDAAENVASAAQVDEPSAEQPPADEDDSDAQPQK</sequence>
<dbReference type="GO" id="GO:0003774">
    <property type="term" value="F:cytoskeletal motor activity"/>
    <property type="evidence" value="ECO:0007669"/>
    <property type="project" value="InterPro"/>
</dbReference>
<dbReference type="NCBIfam" id="NF004270">
    <property type="entry name" value="PRK05687.2-1"/>
    <property type="match status" value="1"/>
</dbReference>
<dbReference type="GO" id="GO:0005829">
    <property type="term" value="C:cytosol"/>
    <property type="evidence" value="ECO:0007669"/>
    <property type="project" value="TreeGrafter"/>
</dbReference>
<keyword evidence="13" id="KW-1185">Reference proteome</keyword>
<comment type="caution">
    <text evidence="12">The sequence shown here is derived from an EMBL/GenBank/DDBJ whole genome shotgun (WGS) entry which is preliminary data.</text>
</comment>
<dbReference type="InterPro" id="IPR000563">
    <property type="entry name" value="Flag_FliH"/>
</dbReference>
<feature type="compositionally biased region" description="Acidic residues" evidence="10">
    <location>
        <begin position="331"/>
        <end position="343"/>
    </location>
</feature>
<keyword evidence="12" id="KW-0969">Cilium</keyword>
<organism evidence="12 13">
    <name type="scientific">Corallincola holothuriorum</name>
    <dbReference type="NCBI Taxonomy" id="2282215"/>
    <lineage>
        <taxon>Bacteria</taxon>
        <taxon>Pseudomonadati</taxon>
        <taxon>Pseudomonadota</taxon>
        <taxon>Gammaproteobacteria</taxon>
        <taxon>Alteromonadales</taxon>
        <taxon>Psychromonadaceae</taxon>
        <taxon>Corallincola</taxon>
    </lineage>
</organism>
<evidence type="ECO:0000256" key="9">
    <source>
        <dbReference type="ARBA" id="ARBA00023225"/>
    </source>
</evidence>
<evidence type="ECO:0000256" key="10">
    <source>
        <dbReference type="SAM" id="MobiDB-lite"/>
    </source>
</evidence>
<evidence type="ECO:0000256" key="7">
    <source>
        <dbReference type="ARBA" id="ARBA00022795"/>
    </source>
</evidence>
<keyword evidence="5" id="KW-0813">Transport</keyword>
<dbReference type="OrthoDB" id="8480773at2"/>
<evidence type="ECO:0000313" key="12">
    <source>
        <dbReference type="EMBL" id="RCU44569.1"/>
    </source>
</evidence>
<evidence type="ECO:0000256" key="8">
    <source>
        <dbReference type="ARBA" id="ARBA00022927"/>
    </source>
</evidence>
<dbReference type="AlphaFoldDB" id="A0A368N5N4"/>
<dbReference type="GO" id="GO:0015031">
    <property type="term" value="P:protein transport"/>
    <property type="evidence" value="ECO:0007669"/>
    <property type="project" value="UniProtKB-KW"/>
</dbReference>
<dbReference type="GO" id="GO:0044781">
    <property type="term" value="P:bacterial-type flagellum organization"/>
    <property type="evidence" value="ECO:0007669"/>
    <property type="project" value="UniProtKB-KW"/>
</dbReference>
<evidence type="ECO:0000313" key="13">
    <source>
        <dbReference type="Proteomes" id="UP000252558"/>
    </source>
</evidence>
<comment type="function">
    <text evidence="1">Needed for flagellar regrowth and assembly.</text>
</comment>
<dbReference type="GO" id="GO:0009288">
    <property type="term" value="C:bacterial-type flagellum"/>
    <property type="evidence" value="ECO:0007669"/>
    <property type="project" value="InterPro"/>
</dbReference>
<dbReference type="InterPro" id="IPR051472">
    <property type="entry name" value="T3SS_Stator/FliH"/>
</dbReference>